<dbReference type="Proteomes" id="UP000011996">
    <property type="component" value="Unassembled WGS sequence"/>
</dbReference>
<organism evidence="1 2">
    <name type="scientific">Rhodopirellula europaea SH398</name>
    <dbReference type="NCBI Taxonomy" id="1263868"/>
    <lineage>
        <taxon>Bacteria</taxon>
        <taxon>Pseudomonadati</taxon>
        <taxon>Planctomycetota</taxon>
        <taxon>Planctomycetia</taxon>
        <taxon>Pirellulales</taxon>
        <taxon>Pirellulaceae</taxon>
        <taxon>Rhodopirellula</taxon>
    </lineage>
</organism>
<proteinExistence type="predicted"/>
<dbReference type="AlphaFoldDB" id="M5SHG3"/>
<reference evidence="1 2" key="1">
    <citation type="journal article" date="2013" name="Mar. Genomics">
        <title>Expression of sulfatases in Rhodopirellula baltica and the diversity of sulfatases in the genus Rhodopirellula.</title>
        <authorList>
            <person name="Wegner C.E."/>
            <person name="Richter-Heitmann T."/>
            <person name="Klindworth A."/>
            <person name="Klockow C."/>
            <person name="Richter M."/>
            <person name="Achstetter T."/>
            <person name="Glockner F.O."/>
            <person name="Harder J."/>
        </authorList>
    </citation>
    <scope>NUCLEOTIDE SEQUENCE [LARGE SCALE GENOMIC DNA]</scope>
    <source>
        <strain evidence="1 2">SH398</strain>
    </source>
</reference>
<evidence type="ECO:0000313" key="2">
    <source>
        <dbReference type="Proteomes" id="UP000011996"/>
    </source>
</evidence>
<evidence type="ECO:0000313" key="1">
    <source>
        <dbReference type="EMBL" id="EMI25639.1"/>
    </source>
</evidence>
<dbReference type="PATRIC" id="fig|1263868.3.peg.4152"/>
<gene>
    <name evidence="1" type="ORF">RESH_03852</name>
</gene>
<accession>M5SHG3</accession>
<sequence>MRHVDGAPHEPAIQFERDAVAFLTLIVGIGIIAENAKIHEVRIVHLV</sequence>
<comment type="caution">
    <text evidence="1">The sequence shown here is derived from an EMBL/GenBank/DDBJ whole genome shotgun (WGS) entry which is preliminary data.</text>
</comment>
<protein>
    <submittedName>
        <fullName evidence="1">Uncharacterized protein</fullName>
    </submittedName>
</protein>
<dbReference type="EMBL" id="ANOF01000123">
    <property type="protein sequence ID" value="EMI25639.1"/>
    <property type="molecule type" value="Genomic_DNA"/>
</dbReference>
<name>M5SHG3_9BACT</name>